<dbReference type="Gene3D" id="1.20.120.50">
    <property type="entry name" value="Hemerythrin-like"/>
    <property type="match status" value="1"/>
</dbReference>
<dbReference type="Proteomes" id="UP000632498">
    <property type="component" value="Unassembled WGS sequence"/>
</dbReference>
<reference evidence="4" key="1">
    <citation type="journal article" date="2014" name="Int. J. Syst. Evol. Microbiol.">
        <title>Complete genome sequence of Corynebacterium casei LMG S-19264T (=DSM 44701T), isolated from a smear-ripened cheese.</title>
        <authorList>
            <consortium name="US DOE Joint Genome Institute (JGI-PGF)"/>
            <person name="Walter F."/>
            <person name="Albersmeier A."/>
            <person name="Kalinowski J."/>
            <person name="Ruckert C."/>
        </authorList>
    </citation>
    <scope>NUCLEOTIDE SEQUENCE</scope>
    <source>
        <strain evidence="4">CGMCC 1.15254</strain>
    </source>
</reference>
<dbReference type="InterPro" id="IPR012827">
    <property type="entry name" value="Hemerythrin_metal-bd"/>
</dbReference>
<dbReference type="RefSeq" id="WP_188665369.1">
    <property type="nucleotide sequence ID" value="NZ_BMHV01000017.1"/>
</dbReference>
<name>A0A917FDG2_9PROT</name>
<dbReference type="AlphaFoldDB" id="A0A917FDG2"/>
<dbReference type="EMBL" id="BMHV01000017">
    <property type="protein sequence ID" value="GGF68737.1"/>
    <property type="molecule type" value="Genomic_DNA"/>
</dbReference>
<keyword evidence="2" id="KW-0479">Metal-binding</keyword>
<keyword evidence="5" id="KW-1185">Reference proteome</keyword>
<dbReference type="SUPFAM" id="SSF47188">
    <property type="entry name" value="Hemerythrin-like"/>
    <property type="match status" value="1"/>
</dbReference>
<organism evidence="4 5">
    <name type="scientific">Terasakiella brassicae</name>
    <dbReference type="NCBI Taxonomy" id="1634917"/>
    <lineage>
        <taxon>Bacteria</taxon>
        <taxon>Pseudomonadati</taxon>
        <taxon>Pseudomonadota</taxon>
        <taxon>Alphaproteobacteria</taxon>
        <taxon>Rhodospirillales</taxon>
        <taxon>Terasakiellaceae</taxon>
        <taxon>Terasakiella</taxon>
    </lineage>
</organism>
<dbReference type="GO" id="GO:0046872">
    <property type="term" value="F:metal ion binding"/>
    <property type="evidence" value="ECO:0007669"/>
    <property type="project" value="UniProtKB-KW"/>
</dbReference>
<protein>
    <recommendedName>
        <fullName evidence="6">Hemerythrin-like domain-containing protein</fullName>
    </recommendedName>
</protein>
<evidence type="ECO:0000256" key="2">
    <source>
        <dbReference type="ARBA" id="ARBA00022723"/>
    </source>
</evidence>
<evidence type="ECO:0000256" key="1">
    <source>
        <dbReference type="ARBA" id="ARBA00010587"/>
    </source>
</evidence>
<keyword evidence="3" id="KW-0408">Iron</keyword>
<accession>A0A917FDG2</accession>
<proteinExistence type="inferred from homology"/>
<sequence length="132" mass="15826">MRLQDVHTKGIRFIHANKECLEYLTRQLFDPEVICHEGHQVCPRLSDVIRYMERNFEREEVLIRLSGYSAYQEHKNDHSDLLRRLKNIQKRNKCSEYDNVAVANEISAWLKRHTAEFDHDFIEFWSGLYASN</sequence>
<dbReference type="CDD" id="cd12107">
    <property type="entry name" value="Hemerythrin"/>
    <property type="match status" value="1"/>
</dbReference>
<evidence type="ECO:0000313" key="4">
    <source>
        <dbReference type="EMBL" id="GGF68737.1"/>
    </source>
</evidence>
<comment type="similarity">
    <text evidence="1">Belongs to the hemerythrin family.</text>
</comment>
<comment type="caution">
    <text evidence="4">The sequence shown here is derived from an EMBL/GenBank/DDBJ whole genome shotgun (WGS) entry which is preliminary data.</text>
</comment>
<dbReference type="InterPro" id="IPR035938">
    <property type="entry name" value="Hemerythrin-like_sf"/>
</dbReference>
<reference evidence="4" key="2">
    <citation type="submission" date="2020-09" db="EMBL/GenBank/DDBJ databases">
        <authorList>
            <person name="Sun Q."/>
            <person name="Zhou Y."/>
        </authorList>
    </citation>
    <scope>NUCLEOTIDE SEQUENCE</scope>
    <source>
        <strain evidence="4">CGMCC 1.15254</strain>
    </source>
</reference>
<evidence type="ECO:0000313" key="5">
    <source>
        <dbReference type="Proteomes" id="UP000632498"/>
    </source>
</evidence>
<gene>
    <name evidence="4" type="ORF">GCM10011332_23610</name>
</gene>
<evidence type="ECO:0000256" key="3">
    <source>
        <dbReference type="ARBA" id="ARBA00023004"/>
    </source>
</evidence>
<evidence type="ECO:0008006" key="6">
    <source>
        <dbReference type="Google" id="ProtNLM"/>
    </source>
</evidence>